<dbReference type="EMBL" id="QFQP01000029">
    <property type="protein sequence ID" value="PZR07687.1"/>
    <property type="molecule type" value="Genomic_DNA"/>
</dbReference>
<keyword evidence="5 6" id="KW-0472">Membrane</keyword>
<dbReference type="PANTHER" id="PTHR33406">
    <property type="entry name" value="MEMBRANE PROTEIN MJ1562-RELATED"/>
    <property type="match status" value="1"/>
</dbReference>
<feature type="transmembrane region" description="Helical" evidence="6">
    <location>
        <begin position="373"/>
        <end position="395"/>
    </location>
</feature>
<dbReference type="Pfam" id="PF03176">
    <property type="entry name" value="MMPL"/>
    <property type="match status" value="2"/>
</dbReference>
<proteinExistence type="predicted"/>
<comment type="subcellular location">
    <subcellularLocation>
        <location evidence="1">Cell membrane</location>
        <topology evidence="1">Multi-pass membrane protein</topology>
    </subcellularLocation>
</comment>
<evidence type="ECO:0000256" key="4">
    <source>
        <dbReference type="ARBA" id="ARBA00022989"/>
    </source>
</evidence>
<accession>A0A2W5T0W6</accession>
<organism evidence="8 9">
    <name type="scientific">Archangium gephyra</name>
    <dbReference type="NCBI Taxonomy" id="48"/>
    <lineage>
        <taxon>Bacteria</taxon>
        <taxon>Pseudomonadati</taxon>
        <taxon>Myxococcota</taxon>
        <taxon>Myxococcia</taxon>
        <taxon>Myxococcales</taxon>
        <taxon>Cystobacterineae</taxon>
        <taxon>Archangiaceae</taxon>
        <taxon>Archangium</taxon>
    </lineage>
</organism>
<feature type="transmembrane region" description="Helical" evidence="6">
    <location>
        <begin position="338"/>
        <end position="361"/>
    </location>
</feature>
<dbReference type="PROSITE" id="PS50156">
    <property type="entry name" value="SSD"/>
    <property type="match status" value="1"/>
</dbReference>
<evidence type="ECO:0000313" key="8">
    <source>
        <dbReference type="EMBL" id="PZR07687.1"/>
    </source>
</evidence>
<feature type="transmembrane region" description="Helical" evidence="6">
    <location>
        <begin position="691"/>
        <end position="709"/>
    </location>
</feature>
<feature type="transmembrane region" description="Helical" evidence="6">
    <location>
        <begin position="273"/>
        <end position="292"/>
    </location>
</feature>
<gene>
    <name evidence="8" type="ORF">DI536_26625</name>
</gene>
<feature type="transmembrane region" description="Helical" evidence="6">
    <location>
        <begin position="298"/>
        <end position="317"/>
    </location>
</feature>
<dbReference type="Gene3D" id="1.20.1640.10">
    <property type="entry name" value="Multidrug efflux transporter AcrB transmembrane domain"/>
    <property type="match status" value="2"/>
</dbReference>
<dbReference type="Proteomes" id="UP000249061">
    <property type="component" value="Unassembled WGS sequence"/>
</dbReference>
<evidence type="ECO:0000259" key="7">
    <source>
        <dbReference type="PROSITE" id="PS50156"/>
    </source>
</evidence>
<evidence type="ECO:0000256" key="1">
    <source>
        <dbReference type="ARBA" id="ARBA00004651"/>
    </source>
</evidence>
<dbReference type="PANTHER" id="PTHR33406:SF13">
    <property type="entry name" value="MEMBRANE PROTEIN YDFJ"/>
    <property type="match status" value="1"/>
</dbReference>
<dbReference type="AlphaFoldDB" id="A0A2W5T0W6"/>
<evidence type="ECO:0000256" key="5">
    <source>
        <dbReference type="ARBA" id="ARBA00023136"/>
    </source>
</evidence>
<feature type="transmembrane region" description="Helical" evidence="6">
    <location>
        <begin position="665"/>
        <end position="685"/>
    </location>
</feature>
<feature type="transmembrane region" description="Helical" evidence="6">
    <location>
        <begin position="729"/>
        <end position="750"/>
    </location>
</feature>
<sequence>MKSLLERLLNLSHRSPWQMLVVAAVCAAIFGFMSSKLGFRGDMLELLPDSTPEVKDLKEIEDRAGGTGYLIVQVVGGTKEQRRAFAKLAAADIEARKEVVRFVEWKFDTRWVTRRALLLLETEKLANLKDDVAARIDYERKIANPLYVDLDEDEERPIGFAEIQKKYTPRRQQGDYLESQNEEELYLLVKATSTPANLDFNRKLIAEVRGAAEKLRDEKFKDLKLDYTGAYVVRVADDDAMQADLARSGVITGIVTLIILLLTARRLAIVPTVYVPLGVGIAATMGFTWAVVGHLNPVTGFLAAILVGLGIEYGLHLSMRYWEERARHEPLEAMRETLNGTFSGALSSAITNAAAFFVLIFAEFEAFKQFGKIASFGVMATLLTTYAFAPAVLFLSERFALRKPKAVVPHTEHPRTLRVPTFVLGGIVAVMTGLVAFSVWALPRVGFETNLLKITGESKAGELELHIAEQMGIIMIPAMTWVDSLDTARKVTGFAREIQKRDGENSSIADVASLNDLLPYDTDRRMKLIGELHDLMEKVPNSAKEDERVKQFIDMTNVQPWRLEELPVEFRRRFEPFDHKGTFVLMFPRYGLHDTARLETWAADLNTVSARATEAGIHAPILDTNRLAAKIFVLIRRDGPLVMGLAALVVFFVIWIALKKFTHTLMVTGPLFAGIACLPGGMFVGDISLNFLNVVVLPNLLAIAVDNSVHVFHRYKEEGVGSMMRIMRYTGLTAVVATFSNSVGYASMLIARHAGLRSVGMLAVVGVLCTFLGTTVLFPALIELKERIKGQKPEPRLPETKTEA</sequence>
<evidence type="ECO:0000256" key="3">
    <source>
        <dbReference type="ARBA" id="ARBA00022692"/>
    </source>
</evidence>
<keyword evidence="4 6" id="KW-1133">Transmembrane helix</keyword>
<keyword evidence="3 6" id="KW-0812">Transmembrane</keyword>
<evidence type="ECO:0000256" key="2">
    <source>
        <dbReference type="ARBA" id="ARBA00022475"/>
    </source>
</evidence>
<evidence type="ECO:0000256" key="6">
    <source>
        <dbReference type="SAM" id="Phobius"/>
    </source>
</evidence>
<dbReference type="GO" id="GO:0005886">
    <property type="term" value="C:plasma membrane"/>
    <property type="evidence" value="ECO:0007669"/>
    <property type="project" value="UniProtKB-SubCell"/>
</dbReference>
<reference evidence="8 9" key="1">
    <citation type="submission" date="2017-08" db="EMBL/GenBank/DDBJ databases">
        <title>Infants hospitalized years apart are colonized by the same room-sourced microbial strains.</title>
        <authorList>
            <person name="Brooks B."/>
            <person name="Olm M.R."/>
            <person name="Firek B.A."/>
            <person name="Baker R."/>
            <person name="Thomas B.C."/>
            <person name="Morowitz M.J."/>
            <person name="Banfield J.F."/>
        </authorList>
    </citation>
    <scope>NUCLEOTIDE SEQUENCE [LARGE SCALE GENOMIC DNA]</scope>
    <source>
        <strain evidence="8">S2_003_000_R2_14</strain>
    </source>
</reference>
<feature type="transmembrane region" description="Helical" evidence="6">
    <location>
        <begin position="422"/>
        <end position="442"/>
    </location>
</feature>
<dbReference type="InterPro" id="IPR000731">
    <property type="entry name" value="SSD"/>
</dbReference>
<dbReference type="SUPFAM" id="SSF82866">
    <property type="entry name" value="Multidrug efflux transporter AcrB transmembrane domain"/>
    <property type="match status" value="2"/>
</dbReference>
<feature type="transmembrane region" description="Helical" evidence="6">
    <location>
        <begin position="762"/>
        <end position="782"/>
    </location>
</feature>
<keyword evidence="2" id="KW-1003">Cell membrane</keyword>
<dbReference type="InterPro" id="IPR050545">
    <property type="entry name" value="Mycobact_MmpL"/>
</dbReference>
<feature type="domain" description="SSD" evidence="7">
    <location>
        <begin position="277"/>
        <end position="395"/>
    </location>
</feature>
<dbReference type="InterPro" id="IPR004869">
    <property type="entry name" value="MMPL_dom"/>
</dbReference>
<protein>
    <recommendedName>
        <fullName evidence="7">SSD domain-containing protein</fullName>
    </recommendedName>
</protein>
<name>A0A2W5T0W6_9BACT</name>
<feature type="transmembrane region" description="Helical" evidence="6">
    <location>
        <begin position="641"/>
        <end position="658"/>
    </location>
</feature>
<comment type="caution">
    <text evidence="8">The sequence shown here is derived from an EMBL/GenBank/DDBJ whole genome shotgun (WGS) entry which is preliminary data.</text>
</comment>
<evidence type="ECO:0000313" key="9">
    <source>
        <dbReference type="Proteomes" id="UP000249061"/>
    </source>
</evidence>